<evidence type="ECO:0000313" key="2">
    <source>
        <dbReference type="EMBL" id="AYG59949.1"/>
    </source>
</evidence>
<organism evidence="2 3">
    <name type="scientific">Rhizobium jaguaris</name>
    <dbReference type="NCBI Taxonomy" id="1312183"/>
    <lineage>
        <taxon>Bacteria</taxon>
        <taxon>Pseudomonadati</taxon>
        <taxon>Pseudomonadota</taxon>
        <taxon>Alphaproteobacteria</taxon>
        <taxon>Hyphomicrobiales</taxon>
        <taxon>Rhizobiaceae</taxon>
        <taxon>Rhizobium/Agrobacterium group</taxon>
        <taxon>Rhizobium</taxon>
    </lineage>
</organism>
<keyword evidence="1" id="KW-1133">Transmembrane helix</keyword>
<proteinExistence type="predicted"/>
<dbReference type="Proteomes" id="UP000282195">
    <property type="component" value="Chromosome"/>
</dbReference>
<gene>
    <name evidence="2" type="ORF">CCGE525_14885</name>
</gene>
<dbReference type="AlphaFoldDB" id="A0A387FNA0"/>
<feature type="transmembrane region" description="Helical" evidence="1">
    <location>
        <begin position="20"/>
        <end position="40"/>
    </location>
</feature>
<keyword evidence="1" id="KW-0812">Transmembrane</keyword>
<reference evidence="2 3" key="1">
    <citation type="submission" date="2018-10" db="EMBL/GenBank/DDBJ databases">
        <title>Rhizobium etli, R. leguminosarum and a new Rhizobium genospecies from Phaseolus dumosus.</title>
        <authorList>
            <person name="Ramirez-Puebla S.T."/>
            <person name="Rogel-Hernandez M.A."/>
            <person name="Guerrero G."/>
            <person name="Ormeno-Orrillo E."/>
            <person name="Martinez-Romero J.C."/>
            <person name="Negrete-Yankelevich S."/>
            <person name="Martinez-Romero E."/>
        </authorList>
    </citation>
    <scope>NUCLEOTIDE SEQUENCE [LARGE SCALE GENOMIC DNA]</scope>
    <source>
        <strain evidence="2 3">CCGE525</strain>
    </source>
</reference>
<name>A0A387FNA0_9HYPH</name>
<protein>
    <submittedName>
        <fullName evidence="2">Uncharacterized protein</fullName>
    </submittedName>
</protein>
<evidence type="ECO:0000256" key="1">
    <source>
        <dbReference type="SAM" id="Phobius"/>
    </source>
</evidence>
<accession>A0A387FNA0</accession>
<sequence>MDNFSTTLWALVEWGQPAMALLGVGSLTIGTATTVAYGLFKWLGEKSGSIRNWQISSNCSKVSKRGSLNTCD</sequence>
<keyword evidence="3" id="KW-1185">Reference proteome</keyword>
<dbReference type="EMBL" id="CP032694">
    <property type="protein sequence ID" value="AYG59949.1"/>
    <property type="molecule type" value="Genomic_DNA"/>
</dbReference>
<evidence type="ECO:0000313" key="3">
    <source>
        <dbReference type="Proteomes" id="UP000282195"/>
    </source>
</evidence>
<dbReference type="KEGG" id="rjg:CCGE525_14885"/>
<keyword evidence="1" id="KW-0472">Membrane</keyword>